<comment type="caution">
    <text evidence="2">The sequence shown here is derived from an EMBL/GenBank/DDBJ whole genome shotgun (WGS) entry which is preliminary data.</text>
</comment>
<dbReference type="Proteomes" id="UP000017819">
    <property type="component" value="Unassembled WGS sequence"/>
</dbReference>
<name>V4RKB1_9HYPH</name>
<feature type="compositionally biased region" description="Basic residues" evidence="1">
    <location>
        <begin position="1"/>
        <end position="11"/>
    </location>
</feature>
<organism evidence="2 3">
    <name type="scientific">Lutibaculum baratangense AMV1</name>
    <dbReference type="NCBI Taxonomy" id="631454"/>
    <lineage>
        <taxon>Bacteria</taxon>
        <taxon>Pseudomonadati</taxon>
        <taxon>Pseudomonadota</taxon>
        <taxon>Alphaproteobacteria</taxon>
        <taxon>Hyphomicrobiales</taxon>
        <taxon>Tepidamorphaceae</taxon>
        <taxon>Lutibaculum</taxon>
    </lineage>
</organism>
<evidence type="ECO:0000313" key="2">
    <source>
        <dbReference type="EMBL" id="ESR23695.1"/>
    </source>
</evidence>
<gene>
    <name evidence="2" type="ORF">N177_2925</name>
</gene>
<dbReference type="EMBL" id="AWXZ01000038">
    <property type="protein sequence ID" value="ESR23695.1"/>
    <property type="molecule type" value="Genomic_DNA"/>
</dbReference>
<feature type="compositionally biased region" description="Basic residues" evidence="1">
    <location>
        <begin position="43"/>
        <end position="54"/>
    </location>
</feature>
<reference evidence="2 3" key="1">
    <citation type="journal article" date="2014" name="Genome Announc.">
        <title>Draft Genome Sequence of Lutibaculum baratangense Strain AMV1T, Isolated from a Mud Volcano in Andamans, India.</title>
        <authorList>
            <person name="Singh A."/>
            <person name="Sreenivas A."/>
            <person name="Sathyanarayana Reddy G."/>
            <person name="Pinnaka A.K."/>
            <person name="Shivaji S."/>
        </authorList>
    </citation>
    <scope>NUCLEOTIDE SEQUENCE [LARGE SCALE GENOMIC DNA]</scope>
    <source>
        <strain evidence="2 3">AMV1</strain>
    </source>
</reference>
<dbReference type="AlphaFoldDB" id="V4RKB1"/>
<protein>
    <submittedName>
        <fullName evidence="2">Uncharacterized protein</fullName>
    </submittedName>
</protein>
<evidence type="ECO:0000256" key="1">
    <source>
        <dbReference type="SAM" id="MobiDB-lite"/>
    </source>
</evidence>
<feature type="region of interest" description="Disordered" evidence="1">
    <location>
        <begin position="1"/>
        <end position="72"/>
    </location>
</feature>
<accession>V4RKB1</accession>
<sequence length="72" mass="8252">MTSTPRRRAAPRRPGTELTGRLRRVAADERKAYGRSIPSLVQRHPHPRQMKRAWRPSSTCGRRGHTARRAPS</sequence>
<proteinExistence type="predicted"/>
<evidence type="ECO:0000313" key="3">
    <source>
        <dbReference type="Proteomes" id="UP000017819"/>
    </source>
</evidence>
<feature type="compositionally biased region" description="Basic residues" evidence="1">
    <location>
        <begin position="62"/>
        <end position="72"/>
    </location>
</feature>
<keyword evidence="3" id="KW-1185">Reference proteome</keyword>
<dbReference type="STRING" id="631454.N177_2925"/>